<keyword evidence="12 20" id="KW-0472">Membrane</keyword>
<keyword evidence="5 20" id="KW-0812">Transmembrane</keyword>
<dbReference type="InterPro" id="IPR001480">
    <property type="entry name" value="Bulb-type_lectin_dom"/>
</dbReference>
<dbReference type="Pfam" id="PF00069">
    <property type="entry name" value="Pkinase"/>
    <property type="match status" value="1"/>
</dbReference>
<dbReference type="PROSITE" id="PS00108">
    <property type="entry name" value="PROTEIN_KINASE_ST"/>
    <property type="match status" value="1"/>
</dbReference>
<dbReference type="GO" id="GO:0005524">
    <property type="term" value="F:ATP binding"/>
    <property type="evidence" value="ECO:0007669"/>
    <property type="project" value="UniProtKB-UniRule"/>
</dbReference>
<feature type="transmembrane region" description="Helical" evidence="20">
    <location>
        <begin position="403"/>
        <end position="434"/>
    </location>
</feature>
<dbReference type="SUPFAM" id="SSF56112">
    <property type="entry name" value="Protein kinase-like (PK-like)"/>
    <property type="match status" value="1"/>
</dbReference>
<evidence type="ECO:0000256" key="15">
    <source>
        <dbReference type="ARBA" id="ARBA00023180"/>
    </source>
</evidence>
<keyword evidence="6" id="KW-0732">Signal</keyword>
<comment type="catalytic activity">
    <reaction evidence="16 18">
        <text>L-threonyl-[protein] + ATP = O-phospho-L-threonyl-[protein] + ADP + H(+)</text>
        <dbReference type="Rhea" id="RHEA:46608"/>
        <dbReference type="Rhea" id="RHEA-COMP:11060"/>
        <dbReference type="Rhea" id="RHEA-COMP:11605"/>
        <dbReference type="ChEBI" id="CHEBI:15378"/>
        <dbReference type="ChEBI" id="CHEBI:30013"/>
        <dbReference type="ChEBI" id="CHEBI:30616"/>
        <dbReference type="ChEBI" id="CHEBI:61977"/>
        <dbReference type="ChEBI" id="CHEBI:456216"/>
        <dbReference type="EC" id="2.7.11.1"/>
    </reaction>
</comment>
<keyword evidence="10 18" id="KW-0067">ATP-binding</keyword>
<evidence type="ECO:0000256" key="11">
    <source>
        <dbReference type="ARBA" id="ARBA00022989"/>
    </source>
</evidence>
<evidence type="ECO:0000259" key="22">
    <source>
        <dbReference type="PROSITE" id="PS50927"/>
    </source>
</evidence>
<comment type="catalytic activity">
    <reaction evidence="17 18">
        <text>L-seryl-[protein] + ATP = O-phospho-L-seryl-[protein] + ADP + H(+)</text>
        <dbReference type="Rhea" id="RHEA:17989"/>
        <dbReference type="Rhea" id="RHEA-COMP:9863"/>
        <dbReference type="Rhea" id="RHEA-COMP:11604"/>
        <dbReference type="ChEBI" id="CHEBI:15378"/>
        <dbReference type="ChEBI" id="CHEBI:29999"/>
        <dbReference type="ChEBI" id="CHEBI:30616"/>
        <dbReference type="ChEBI" id="CHEBI:83421"/>
        <dbReference type="ChEBI" id="CHEBI:456216"/>
        <dbReference type="EC" id="2.7.11.1"/>
    </reaction>
</comment>
<dbReference type="SMART" id="SM00220">
    <property type="entry name" value="S_TKc"/>
    <property type="match status" value="1"/>
</dbReference>
<dbReference type="Gene3D" id="1.10.510.10">
    <property type="entry name" value="Transferase(Phosphotransferase) domain 1"/>
    <property type="match status" value="1"/>
</dbReference>
<dbReference type="Gene3D" id="3.30.200.20">
    <property type="entry name" value="Phosphorylase Kinase, domain 1"/>
    <property type="match status" value="1"/>
</dbReference>
<keyword evidence="11 20" id="KW-1133">Transmembrane helix</keyword>
<dbReference type="EC" id="2.7.11.1" evidence="18"/>
<evidence type="ECO:0000256" key="6">
    <source>
        <dbReference type="ARBA" id="ARBA00022729"/>
    </source>
</evidence>
<dbReference type="Pfam" id="PF08276">
    <property type="entry name" value="PAN_2"/>
    <property type="match status" value="1"/>
</dbReference>
<reference evidence="23" key="1">
    <citation type="submission" date="2018-11" db="EMBL/GenBank/DDBJ databases">
        <authorList>
            <person name="Grassa J C."/>
        </authorList>
    </citation>
    <scope>NUCLEOTIDE SEQUENCE [LARGE SCALE GENOMIC DNA]</scope>
</reference>
<dbReference type="PROSITE" id="PS50927">
    <property type="entry name" value="BULB_LECTIN"/>
    <property type="match status" value="1"/>
</dbReference>
<keyword evidence="2 18" id="KW-0723">Serine/threonine-protein kinase</keyword>
<dbReference type="InterPro" id="IPR003609">
    <property type="entry name" value="Pan_app"/>
</dbReference>
<dbReference type="Pfam" id="PF01453">
    <property type="entry name" value="B_lectin"/>
    <property type="match status" value="1"/>
</dbReference>
<evidence type="ECO:0000256" key="16">
    <source>
        <dbReference type="ARBA" id="ARBA00047899"/>
    </source>
</evidence>
<evidence type="ECO:0000256" key="3">
    <source>
        <dbReference type="ARBA" id="ARBA00022536"/>
    </source>
</evidence>
<dbReference type="InterPro" id="IPR011009">
    <property type="entry name" value="Kinase-like_dom_sf"/>
</dbReference>
<dbReference type="GO" id="GO:0016020">
    <property type="term" value="C:membrane"/>
    <property type="evidence" value="ECO:0007669"/>
    <property type="project" value="UniProtKB-SubCell"/>
</dbReference>
<proteinExistence type="inferred from homology"/>
<dbReference type="PANTHER" id="PTHR47976:SF15">
    <property type="entry name" value="G-TYPE LECTIN S-RECEPTOR-LIKE SERINE_THREONINE-PROTEIN KINASE RLK1"/>
    <property type="match status" value="1"/>
</dbReference>
<feature type="domain" description="Protein kinase" evidence="21">
    <location>
        <begin position="465"/>
        <end position="748"/>
    </location>
</feature>
<evidence type="ECO:0000313" key="24">
    <source>
        <dbReference type="Proteomes" id="UP000596661"/>
    </source>
</evidence>
<dbReference type="EnsemblPlants" id="evm.model.06.2106">
    <property type="protein sequence ID" value="cds.evm.model.06.2106"/>
    <property type="gene ID" value="evm.TU.06.2106"/>
</dbReference>
<evidence type="ECO:0000259" key="21">
    <source>
        <dbReference type="PROSITE" id="PS50011"/>
    </source>
</evidence>
<dbReference type="SUPFAM" id="SSF51110">
    <property type="entry name" value="alpha-D-mannose-specific plant lectins"/>
    <property type="match status" value="1"/>
</dbReference>
<dbReference type="Gene3D" id="2.90.10.10">
    <property type="entry name" value="Bulb-type lectin domain"/>
    <property type="match status" value="2"/>
</dbReference>
<dbReference type="CDD" id="cd01098">
    <property type="entry name" value="PAN_AP_plant"/>
    <property type="match status" value="1"/>
</dbReference>
<dbReference type="GO" id="GO:0004674">
    <property type="term" value="F:protein serine/threonine kinase activity"/>
    <property type="evidence" value="ECO:0007669"/>
    <property type="project" value="UniProtKB-KW"/>
</dbReference>
<evidence type="ECO:0000256" key="2">
    <source>
        <dbReference type="ARBA" id="ARBA00022527"/>
    </source>
</evidence>
<evidence type="ECO:0000256" key="19">
    <source>
        <dbReference type="PROSITE-ProRule" id="PRU10141"/>
    </source>
</evidence>
<comment type="similarity">
    <text evidence="18">Belongs to the protein kinase superfamily. Ser/Thr protein kinase family.</text>
</comment>
<keyword evidence="8 18" id="KW-0547">Nucleotide-binding</keyword>
<dbReference type="InterPro" id="IPR051343">
    <property type="entry name" value="G-type_lectin_kinases/EP1-like"/>
</dbReference>
<dbReference type="PANTHER" id="PTHR47976">
    <property type="entry name" value="G-TYPE LECTIN S-RECEPTOR-LIKE SERINE/THREONINE-PROTEIN KINASE SD2-5"/>
    <property type="match status" value="1"/>
</dbReference>
<keyword evidence="15" id="KW-0325">Glycoprotein</keyword>
<feature type="binding site" evidence="19">
    <location>
        <position position="495"/>
    </location>
    <ligand>
        <name>ATP</name>
        <dbReference type="ChEBI" id="CHEBI:30616"/>
    </ligand>
</feature>
<evidence type="ECO:0000256" key="20">
    <source>
        <dbReference type="SAM" id="Phobius"/>
    </source>
</evidence>
<evidence type="ECO:0000256" key="9">
    <source>
        <dbReference type="ARBA" id="ARBA00022777"/>
    </source>
</evidence>
<keyword evidence="9 18" id="KW-0418">Kinase</keyword>
<evidence type="ECO:0000256" key="1">
    <source>
        <dbReference type="ARBA" id="ARBA00004479"/>
    </source>
</evidence>
<keyword evidence="24" id="KW-1185">Reference proteome</keyword>
<evidence type="ECO:0000256" key="4">
    <source>
        <dbReference type="ARBA" id="ARBA00022679"/>
    </source>
</evidence>
<dbReference type="AlphaFoldDB" id="A0A803PX29"/>
<dbReference type="CDD" id="cd14066">
    <property type="entry name" value="STKc_IRAK"/>
    <property type="match status" value="1"/>
</dbReference>
<dbReference type="PROSITE" id="PS50011">
    <property type="entry name" value="PROTEIN_KINASE_DOM"/>
    <property type="match status" value="1"/>
</dbReference>
<sequence>MQGDFAFGFQQLPNNNKDLFLLAIWFNKLPEKTVVWYADTPNNPTPKGSKLELTTDRGLLLTDPQNQELWNSNPIISQVNMALFNDSGNFVLVNKNSEKIWESFSHPTDTLLPTQVLEKGDVVSSRASLSTNFSKGRFQLSLGKDGNFVLNSINLPSEFTNDNYYIRSTNNTGKQLVFSELGSLYVLRENNEIFMLSSGENGSSLDYYYRATLNFDGVFGVYSYPKNPTKGNSWSVVWSIPDNICVQSFVFGSSGACGYNRICRLNVDKRPVCECPRGFSLLDVNDEYRGCKPNFLQSCEEGSKSLVESVYTFQEIKDIDWPTGDYEVLQPYDTEKCKETCLNDCMCAVAIFRNNTCWKKKLPLTNGRVDDNIEARAFIKVRKSDFPFENPSSSSSMTRNRNVLIIVGSVLLGTSLFVNFLLVGGVSMGFFFIYKKRVIRSQDDKEVSRLNLRCFTYKDLIDATDEFKEELGRGSFGIVYKGTLKDTNEHVAVKKLDRAFQDSEKEFKAEVNVIGHTHHKNLVRLVGFCEEGEQRLLVYEFMSNGALAGFLFGDMRPSWNQRIEIAMGVARGILYLHEECSTQIIHCDIKPQNILLDESYNARIADFGLAKLLLINQSHTNTAIRGTKGYVAPEWFSNMPITVKVDVYSFGVLLLEIICCRRNVDIEIGGEEQAILVYWAYDCYIEGRLDVLVGNDMEAIQDMKSFEMFLRVAIWCIQEDPSLRPSMKKVMLMLEGIVQVSAPPSPFLFGSNI</sequence>
<dbReference type="EMBL" id="UZAU01000623">
    <property type="status" value="NOT_ANNOTATED_CDS"/>
    <property type="molecule type" value="Genomic_DNA"/>
</dbReference>
<organism evidence="23 24">
    <name type="scientific">Cannabis sativa</name>
    <name type="common">Hemp</name>
    <name type="synonym">Marijuana</name>
    <dbReference type="NCBI Taxonomy" id="3483"/>
    <lineage>
        <taxon>Eukaryota</taxon>
        <taxon>Viridiplantae</taxon>
        <taxon>Streptophyta</taxon>
        <taxon>Embryophyta</taxon>
        <taxon>Tracheophyta</taxon>
        <taxon>Spermatophyta</taxon>
        <taxon>Magnoliopsida</taxon>
        <taxon>eudicotyledons</taxon>
        <taxon>Gunneridae</taxon>
        <taxon>Pentapetalae</taxon>
        <taxon>rosids</taxon>
        <taxon>fabids</taxon>
        <taxon>Rosales</taxon>
        <taxon>Cannabaceae</taxon>
        <taxon>Cannabis</taxon>
    </lineage>
</organism>
<dbReference type="InterPro" id="IPR008271">
    <property type="entry name" value="Ser/Thr_kinase_AS"/>
</dbReference>
<feature type="domain" description="Bulb-type lectin" evidence="22">
    <location>
        <begin position="1"/>
        <end position="105"/>
    </location>
</feature>
<evidence type="ECO:0000256" key="17">
    <source>
        <dbReference type="ARBA" id="ARBA00048679"/>
    </source>
</evidence>
<dbReference type="GO" id="GO:0030246">
    <property type="term" value="F:carbohydrate binding"/>
    <property type="evidence" value="ECO:0007669"/>
    <property type="project" value="UniProtKB-KW"/>
</dbReference>
<evidence type="ECO:0000256" key="8">
    <source>
        <dbReference type="ARBA" id="ARBA00022741"/>
    </source>
</evidence>
<dbReference type="InterPro" id="IPR000719">
    <property type="entry name" value="Prot_kinase_dom"/>
</dbReference>
<evidence type="ECO:0000256" key="13">
    <source>
        <dbReference type="ARBA" id="ARBA00023157"/>
    </source>
</evidence>
<evidence type="ECO:0000256" key="14">
    <source>
        <dbReference type="ARBA" id="ARBA00023170"/>
    </source>
</evidence>
<dbReference type="InterPro" id="IPR036426">
    <property type="entry name" value="Bulb-type_lectin_dom_sf"/>
</dbReference>
<keyword evidence="13" id="KW-1015">Disulfide bond</keyword>
<dbReference type="OMA" id="FMQGCEA"/>
<comment type="subcellular location">
    <subcellularLocation>
        <location evidence="1">Membrane</location>
        <topology evidence="1">Single-pass type I membrane protein</topology>
    </subcellularLocation>
</comment>
<dbReference type="FunFam" id="3.30.200.20:FF:000059">
    <property type="entry name" value="S-receptor-like serine/threonine-protein kinase"/>
    <property type="match status" value="1"/>
</dbReference>
<dbReference type="Proteomes" id="UP000596661">
    <property type="component" value="Chromosome 6"/>
</dbReference>
<name>A0A803PX29_CANSA</name>
<evidence type="ECO:0000313" key="23">
    <source>
        <dbReference type="EnsemblPlants" id="cds.evm.model.06.2106"/>
    </source>
</evidence>
<keyword evidence="3" id="KW-0245">EGF-like domain</keyword>
<dbReference type="FunFam" id="1.10.510.10:FF:000237">
    <property type="entry name" value="G-type lectin S-receptor-like serine/threonine-protein kinase"/>
    <property type="match status" value="1"/>
</dbReference>
<accession>A0A803PX29</accession>
<evidence type="ECO:0000256" key="12">
    <source>
        <dbReference type="ARBA" id="ARBA00023136"/>
    </source>
</evidence>
<dbReference type="FunFam" id="2.90.10.30:FF:000001">
    <property type="entry name" value="Serine/threonine-protein kinase"/>
    <property type="match status" value="1"/>
</dbReference>
<evidence type="ECO:0000256" key="7">
    <source>
        <dbReference type="ARBA" id="ARBA00022734"/>
    </source>
</evidence>
<evidence type="ECO:0000256" key="5">
    <source>
        <dbReference type="ARBA" id="ARBA00022692"/>
    </source>
</evidence>
<reference evidence="23" key="2">
    <citation type="submission" date="2021-03" db="UniProtKB">
        <authorList>
            <consortium name="EnsemblPlants"/>
        </authorList>
    </citation>
    <scope>IDENTIFICATION</scope>
</reference>
<protein>
    <recommendedName>
        <fullName evidence="18">Receptor-like serine/threonine-protein kinase</fullName>
        <ecNumber evidence="18">2.7.11.1</ecNumber>
    </recommendedName>
</protein>
<keyword evidence="4 18" id="KW-0808">Transferase</keyword>
<dbReference type="InterPro" id="IPR017441">
    <property type="entry name" value="Protein_kinase_ATP_BS"/>
</dbReference>
<dbReference type="Gramene" id="evm.model.06.2106">
    <property type="protein sequence ID" value="cds.evm.model.06.2106"/>
    <property type="gene ID" value="evm.TU.06.2106"/>
</dbReference>
<evidence type="ECO:0000256" key="18">
    <source>
        <dbReference type="PIRNR" id="PIRNR000641"/>
    </source>
</evidence>
<evidence type="ECO:0000256" key="10">
    <source>
        <dbReference type="ARBA" id="ARBA00022840"/>
    </source>
</evidence>
<keyword evidence="7" id="KW-0430">Lectin</keyword>
<dbReference type="SMART" id="SM00108">
    <property type="entry name" value="B_lectin"/>
    <property type="match status" value="1"/>
</dbReference>
<keyword evidence="14" id="KW-0675">Receptor</keyword>
<dbReference type="PROSITE" id="PS00107">
    <property type="entry name" value="PROTEIN_KINASE_ATP"/>
    <property type="match status" value="1"/>
</dbReference>
<dbReference type="PIRSF" id="PIRSF000641">
    <property type="entry name" value="SRK"/>
    <property type="match status" value="1"/>
</dbReference>
<dbReference type="InterPro" id="IPR024171">
    <property type="entry name" value="SRK-like_kinase"/>
</dbReference>